<dbReference type="RefSeq" id="XP_003667238.1">
    <property type="nucleotide sequence ID" value="XM_003667190.1"/>
</dbReference>
<name>G2QNC0_THET4</name>
<gene>
    <name evidence="2" type="ORF">MYCTH_2312859</name>
</gene>
<protein>
    <submittedName>
        <fullName evidence="2">Uncharacterized protein</fullName>
    </submittedName>
</protein>
<dbReference type="GeneID" id="11509789"/>
<feature type="transmembrane region" description="Helical" evidence="1">
    <location>
        <begin position="45"/>
        <end position="70"/>
    </location>
</feature>
<dbReference type="AlphaFoldDB" id="G2QNC0"/>
<evidence type="ECO:0000313" key="2">
    <source>
        <dbReference type="EMBL" id="AEO61993.1"/>
    </source>
</evidence>
<sequence>MSLVPAALSGGKLSVPVKGGCGGRSWDEVSEGRLAKESVGDMAPVVMVVVVVVMMMVVAVVVVVDVVNLANEAVKRKMRDGDLSCILRGVFLWDEYSVFSLLKRGLSATKCDPKEGVVR</sequence>
<evidence type="ECO:0000313" key="3">
    <source>
        <dbReference type="Proteomes" id="UP000007322"/>
    </source>
</evidence>
<dbReference type="EMBL" id="CP003008">
    <property type="protein sequence ID" value="AEO61993.1"/>
    <property type="molecule type" value="Genomic_DNA"/>
</dbReference>
<dbReference type="VEuPathDB" id="FungiDB:MYCTH_2312859"/>
<keyword evidence="3" id="KW-1185">Reference proteome</keyword>
<dbReference type="InParanoid" id="G2QNC0"/>
<reference evidence="2 3" key="1">
    <citation type="journal article" date="2011" name="Nat. Biotechnol.">
        <title>Comparative genomic analysis of the thermophilic biomass-degrading fungi Myceliophthora thermophila and Thielavia terrestris.</title>
        <authorList>
            <person name="Berka R.M."/>
            <person name="Grigoriev I.V."/>
            <person name="Otillar R."/>
            <person name="Salamov A."/>
            <person name="Grimwood J."/>
            <person name="Reid I."/>
            <person name="Ishmael N."/>
            <person name="John T."/>
            <person name="Darmond C."/>
            <person name="Moisan M.-C."/>
            <person name="Henrissat B."/>
            <person name="Coutinho P.M."/>
            <person name="Lombard V."/>
            <person name="Natvig D.O."/>
            <person name="Lindquist E."/>
            <person name="Schmutz J."/>
            <person name="Lucas S."/>
            <person name="Harris P."/>
            <person name="Powlowski J."/>
            <person name="Bellemare A."/>
            <person name="Taylor D."/>
            <person name="Butler G."/>
            <person name="de Vries R.P."/>
            <person name="Allijn I.E."/>
            <person name="van den Brink J."/>
            <person name="Ushinsky S."/>
            <person name="Storms R."/>
            <person name="Powell A.J."/>
            <person name="Paulsen I.T."/>
            <person name="Elbourne L.D.H."/>
            <person name="Baker S.E."/>
            <person name="Magnuson J."/>
            <person name="LaBoissiere S."/>
            <person name="Clutterbuck A.J."/>
            <person name="Martinez D."/>
            <person name="Wogulis M."/>
            <person name="de Leon A.L."/>
            <person name="Rey M.W."/>
            <person name="Tsang A."/>
        </authorList>
    </citation>
    <scope>NUCLEOTIDE SEQUENCE [LARGE SCALE GENOMIC DNA]</scope>
    <source>
        <strain evidence="3">ATCC 42464 / BCRC 31852 / DSM 1799</strain>
    </source>
</reference>
<keyword evidence="1" id="KW-0472">Membrane</keyword>
<accession>G2QNC0</accession>
<keyword evidence="1" id="KW-0812">Transmembrane</keyword>
<organism evidence="2 3">
    <name type="scientific">Thermothelomyces thermophilus (strain ATCC 42464 / BCRC 31852 / DSM 1799)</name>
    <name type="common">Sporotrichum thermophile</name>
    <dbReference type="NCBI Taxonomy" id="573729"/>
    <lineage>
        <taxon>Eukaryota</taxon>
        <taxon>Fungi</taxon>
        <taxon>Dikarya</taxon>
        <taxon>Ascomycota</taxon>
        <taxon>Pezizomycotina</taxon>
        <taxon>Sordariomycetes</taxon>
        <taxon>Sordariomycetidae</taxon>
        <taxon>Sordariales</taxon>
        <taxon>Chaetomiaceae</taxon>
        <taxon>Thermothelomyces</taxon>
    </lineage>
</organism>
<dbReference type="HOGENOM" id="CLU_2063101_0_0_1"/>
<evidence type="ECO:0000256" key="1">
    <source>
        <dbReference type="SAM" id="Phobius"/>
    </source>
</evidence>
<proteinExistence type="predicted"/>
<dbReference type="KEGG" id="mtm:MYCTH_2312859"/>
<keyword evidence="1" id="KW-1133">Transmembrane helix</keyword>
<dbReference type="Proteomes" id="UP000007322">
    <property type="component" value="Chromosome 7"/>
</dbReference>